<accession>A0AAW4P7J0</accession>
<sequence>MTTKFVATPVEVCPETMAQSSYQRESGDWHNVTRNFEALDMPHEVLVSNYVTEYDHDMKRPDGDTETVSTSVVISTPKVERFGQSMNPIAQWSPTKLAREFAGRLDGYGSLQDFTRNGTYSLTVADRQTTATRFDAVSQTADDDTERVVVDVALASYHDNLIVMATATRPTTSTTDVRTPVGTTATCLTHRRSTS</sequence>
<evidence type="ECO:0000313" key="2">
    <source>
        <dbReference type="Proteomes" id="UP001430455"/>
    </source>
</evidence>
<organism evidence="1 2">
    <name type="scientific">Haloarcula nitratireducens</name>
    <dbReference type="NCBI Taxonomy" id="2487749"/>
    <lineage>
        <taxon>Archaea</taxon>
        <taxon>Methanobacteriati</taxon>
        <taxon>Methanobacteriota</taxon>
        <taxon>Stenosarchaea group</taxon>
        <taxon>Halobacteria</taxon>
        <taxon>Halobacteriales</taxon>
        <taxon>Haloarculaceae</taxon>
        <taxon>Haloarcula</taxon>
    </lineage>
</organism>
<reference evidence="1 2" key="1">
    <citation type="submission" date="2021-06" db="EMBL/GenBank/DDBJ databases">
        <title>Halomicroarcula sp. a new haloarchaeum isolated from saline soil.</title>
        <authorList>
            <person name="Duran-Viseras A."/>
            <person name="Sanchez-Porro C."/>
            <person name="Ventosa A."/>
        </authorList>
    </citation>
    <scope>NUCLEOTIDE SEQUENCE [LARGE SCALE GENOMIC DNA]</scope>
    <source>
        <strain evidence="1 2">F27</strain>
    </source>
</reference>
<evidence type="ECO:0000313" key="1">
    <source>
        <dbReference type="EMBL" id="MBX0293910.1"/>
    </source>
</evidence>
<dbReference type="InterPro" id="IPR045396">
    <property type="entry name" value="DUF6517"/>
</dbReference>
<proteinExistence type="predicted"/>
<comment type="caution">
    <text evidence="1">The sequence shown here is derived from an EMBL/GenBank/DDBJ whole genome shotgun (WGS) entry which is preliminary data.</text>
</comment>
<name>A0AAW4P7J0_9EURY</name>
<dbReference type="EMBL" id="RKLT01000001">
    <property type="protein sequence ID" value="MBX0293910.1"/>
    <property type="molecule type" value="Genomic_DNA"/>
</dbReference>
<gene>
    <name evidence="1" type="ORF">EGH23_03310</name>
</gene>
<dbReference type="AlphaFoldDB" id="A0AAW4P7J0"/>
<dbReference type="Pfam" id="PF20127">
    <property type="entry name" value="DUF6517"/>
    <property type="match status" value="1"/>
</dbReference>
<dbReference type="Proteomes" id="UP001430455">
    <property type="component" value="Unassembled WGS sequence"/>
</dbReference>
<protein>
    <submittedName>
        <fullName evidence="1">Uncharacterized protein</fullName>
    </submittedName>
</protein>
<keyword evidence="2" id="KW-1185">Reference proteome</keyword>